<dbReference type="InterPro" id="IPR002575">
    <property type="entry name" value="Aminoglycoside_PTrfase"/>
</dbReference>
<keyword evidence="3" id="KW-0418">Kinase</keyword>
<evidence type="ECO:0000256" key="1">
    <source>
        <dbReference type="ARBA" id="ARBA00038240"/>
    </source>
</evidence>
<evidence type="ECO:0000313" key="3">
    <source>
        <dbReference type="EMBL" id="MDR6551792.1"/>
    </source>
</evidence>
<reference evidence="3 4" key="1">
    <citation type="submission" date="2023-07" db="EMBL/GenBank/DDBJ databases">
        <title>Sorghum-associated microbial communities from plants grown in Nebraska, USA.</title>
        <authorList>
            <person name="Schachtman D."/>
        </authorList>
    </citation>
    <scope>NUCLEOTIDE SEQUENCE [LARGE SCALE GENOMIC DNA]</scope>
    <source>
        <strain evidence="3 4">CC258</strain>
    </source>
</reference>
<dbReference type="InterPro" id="IPR011009">
    <property type="entry name" value="Kinase-like_dom_sf"/>
</dbReference>
<accession>A0ABU1NXS6</accession>
<dbReference type="PANTHER" id="PTHR21064">
    <property type="entry name" value="AMINOGLYCOSIDE PHOSPHOTRANSFERASE DOMAIN-CONTAINING PROTEIN-RELATED"/>
    <property type="match status" value="1"/>
</dbReference>
<dbReference type="Gene3D" id="3.90.1200.10">
    <property type="match status" value="1"/>
</dbReference>
<dbReference type="InterPro" id="IPR050249">
    <property type="entry name" value="Pseudomonas-type_ThrB"/>
</dbReference>
<sequence>MMKNTTTGVDIMLTEEDYAKVAKEALIQYPIICEELVYIGKSDNVTFRVHTNYDNQKFLIKLHISTSSNISKENIESELIWLEALDGDTDLVVPAPVRNIKGDLVTNISTDHSDNKFIVTIHHWVNGEVLNREPTSSETANLALLMAALHKHSMQWNAPDGFNRPIYNSDHLFASLNQLKQLVNLKIISSEAFVHVEESAHKIANVIQSLEQSQSNWGIIHSDLHESNYVFYEDIPRPIDFSNGGYGFYLFDMAETFLHLSFENRKIFIASYNKVNELQENYFELLEAFFIWSIIRTFAFHSLNPNEQQSLAENFPSVIQDYFIKYLNGKNFLLH</sequence>
<protein>
    <submittedName>
        <fullName evidence="3">Ser/Thr protein kinase RdoA (MazF antagonist)</fullName>
    </submittedName>
</protein>
<dbReference type="EMBL" id="JAVDSB010000004">
    <property type="protein sequence ID" value="MDR6551792.1"/>
    <property type="molecule type" value="Genomic_DNA"/>
</dbReference>
<comment type="similarity">
    <text evidence="1">Belongs to the pseudomonas-type ThrB family.</text>
</comment>
<feature type="domain" description="Aminoglycoside phosphotransferase" evidence="2">
    <location>
        <begin position="43"/>
        <end position="274"/>
    </location>
</feature>
<dbReference type="GO" id="GO:0016301">
    <property type="term" value="F:kinase activity"/>
    <property type="evidence" value="ECO:0007669"/>
    <property type="project" value="UniProtKB-KW"/>
</dbReference>
<name>A0ABU1NXS6_9BACL</name>
<keyword evidence="4" id="KW-1185">Reference proteome</keyword>
<keyword evidence="3" id="KW-0808">Transferase</keyword>
<proteinExistence type="inferred from homology"/>
<evidence type="ECO:0000313" key="4">
    <source>
        <dbReference type="Proteomes" id="UP001267290"/>
    </source>
</evidence>
<gene>
    <name evidence="3" type="ORF">J2736_002981</name>
</gene>
<dbReference type="SUPFAM" id="SSF56112">
    <property type="entry name" value="Protein kinase-like (PK-like)"/>
    <property type="match status" value="1"/>
</dbReference>
<evidence type="ECO:0000259" key="2">
    <source>
        <dbReference type="Pfam" id="PF01636"/>
    </source>
</evidence>
<dbReference type="Pfam" id="PF01636">
    <property type="entry name" value="APH"/>
    <property type="match status" value="1"/>
</dbReference>
<comment type="caution">
    <text evidence="3">The sequence shown here is derived from an EMBL/GenBank/DDBJ whole genome shotgun (WGS) entry which is preliminary data.</text>
</comment>
<dbReference type="Proteomes" id="UP001267290">
    <property type="component" value="Unassembled WGS sequence"/>
</dbReference>
<dbReference type="PANTHER" id="PTHR21064:SF6">
    <property type="entry name" value="AMINOGLYCOSIDE PHOSPHOTRANSFERASE DOMAIN-CONTAINING PROTEIN"/>
    <property type="match status" value="1"/>
</dbReference>
<dbReference type="RefSeq" id="WP_310499353.1">
    <property type="nucleotide sequence ID" value="NZ_JAVDSB010000004.1"/>
</dbReference>
<organism evidence="3 4">
    <name type="scientific">Paenibacillus qinlingensis</name>
    <dbReference type="NCBI Taxonomy" id="1837343"/>
    <lineage>
        <taxon>Bacteria</taxon>
        <taxon>Bacillati</taxon>
        <taxon>Bacillota</taxon>
        <taxon>Bacilli</taxon>
        <taxon>Bacillales</taxon>
        <taxon>Paenibacillaceae</taxon>
        <taxon>Paenibacillus</taxon>
    </lineage>
</organism>